<dbReference type="PANTHER" id="PTHR47331">
    <property type="entry name" value="PHD-TYPE DOMAIN-CONTAINING PROTEIN"/>
    <property type="match status" value="1"/>
</dbReference>
<name>A0A1B0CTR4_LUTLO</name>
<dbReference type="Proteomes" id="UP000092461">
    <property type="component" value="Unassembled WGS sequence"/>
</dbReference>
<proteinExistence type="predicted"/>
<dbReference type="InterPro" id="IPR040676">
    <property type="entry name" value="DUF5641"/>
</dbReference>
<dbReference type="GO" id="GO:0015074">
    <property type="term" value="P:DNA integration"/>
    <property type="evidence" value="ECO:0007669"/>
    <property type="project" value="InterPro"/>
</dbReference>
<dbReference type="VEuPathDB" id="VectorBase:LLOJ008264"/>
<dbReference type="EnsemblMetazoa" id="LLOJ008264-RA">
    <property type="protein sequence ID" value="LLOJ008264-PA"/>
    <property type="gene ID" value="LLOJ008264"/>
</dbReference>
<dbReference type="VEuPathDB" id="VectorBase:LLONM1_011526"/>
<evidence type="ECO:0000313" key="2">
    <source>
        <dbReference type="EMBL" id="MBC1175129.1"/>
    </source>
</evidence>
<dbReference type="InterPro" id="IPR036397">
    <property type="entry name" value="RNaseH_sf"/>
</dbReference>
<dbReference type="InterPro" id="IPR008042">
    <property type="entry name" value="Retrotrans_Pao"/>
</dbReference>
<dbReference type="SUPFAM" id="SSF53098">
    <property type="entry name" value="Ribonuclease H-like"/>
    <property type="match status" value="1"/>
</dbReference>
<dbReference type="Pfam" id="PF05380">
    <property type="entry name" value="Peptidase_A17"/>
    <property type="match status" value="1"/>
</dbReference>
<dbReference type="PROSITE" id="PS50994">
    <property type="entry name" value="INTEGRASE"/>
    <property type="match status" value="1"/>
</dbReference>
<reference evidence="2" key="2">
    <citation type="journal article" date="2020" name="BMC">
        <title>Leishmania infection induces a limited differential gene expression in the sand fly midgut.</title>
        <authorList>
            <person name="Coutinho-Abreu I.V."/>
            <person name="Serafim T.D."/>
            <person name="Meneses C."/>
            <person name="Kamhawi S."/>
            <person name="Oliveira F."/>
            <person name="Valenzuela J.G."/>
        </authorList>
    </citation>
    <scope>NUCLEOTIDE SEQUENCE</scope>
    <source>
        <strain evidence="2">Jacobina</strain>
        <tissue evidence="2">Midgut</tissue>
    </source>
</reference>
<dbReference type="InterPro" id="IPR001584">
    <property type="entry name" value="Integrase_cat-core"/>
</dbReference>
<dbReference type="EMBL" id="GITU01006426">
    <property type="protein sequence ID" value="MBC1175129.1"/>
    <property type="molecule type" value="Transcribed_RNA"/>
</dbReference>
<sequence length="902" mass="103276">MFVINSAVILEAIPENALAKKDTKNLDMAGSQEKILGVWWDVTNDNFTFQIRSLKLPDDVVEQRKLPTRRQALSVLMSVYDPLGLAAPFTVKGKIMMQQLCPPPQGEKWDDEIPETSKANWVNWLKQFPRLHQIQVPRCYADVEFRIRNAKCELHVFSDGSQEAWAAVAYLRFVLTDKVHVAFVMAKSKVVPRKKGNYTIPRIELEGVVLGARLATQIKKNIGLEIHEQFHWTDSTTVLQWVNKDPSQFQQFVANRVRQVQEEINPTWLHWIPGTENPADDLTRLAGNCEFGPNNRFHHSASFLWDTDDSNWPKLATSEREYNELVGLLMLTAKQQEALGAEELFQKERFSQWNRLVNTTVIVLKFIKKIPFEKSTKNTVEAVNILIRLSQQRCFSAELASLKTGKPIDNKSKLRKLSPMVDETGLLRHHGRIDNMPGATEEFKKPIVLDSADWMVQLLLEWYHRTLRHNGVLYTISEIRQKYYVIGAKRALWKIQSRCVFCQIRSVKPRPPEMGQLPRERLESYIPPFTHTGLDFFGPMEVKIGRSRVKRYGAIFTCFSTRAVHLELCDSLTADSCIMALRRFMSRRGTPKTIFSDNGTNFHGANNELAVSIKEVEDQQMKEFAESRGVEWKFNPPASPHMGGPWERLVRTVKTALKKTLSSTVPTPELLGTVLIEVENIVNSRPLCVISDDDVMLTPNHLLLQRSSTLLPPGQFNEKDLLLKKQWRASQYMADVFWKAWLKYYAPILSQRPKWWDKQREAEVGDLVVVPGEREERNTWVRGRITKVYKGKDNTVRVVDVQTKQGTYTRPVTKIGFLSFRRMVCKKIKQTYYIGLPWFLRVTGNQGSIPEREPEKRLPHLRKAAGARFPGTKLLGSGGSMVAKLKLKGIDGRAPPGVEPAA</sequence>
<keyword evidence="4" id="KW-1185">Reference proteome</keyword>
<reference evidence="4" key="1">
    <citation type="submission" date="2012-05" db="EMBL/GenBank/DDBJ databases">
        <title>Whole Genome Assembly of Lutzomyia longipalpis.</title>
        <authorList>
            <person name="Richards S."/>
            <person name="Qu C."/>
            <person name="Dillon R."/>
            <person name="Worley K."/>
            <person name="Scherer S."/>
            <person name="Batterton M."/>
            <person name="Taylor A."/>
            <person name="Hawes A."/>
            <person name="Hernandez B."/>
            <person name="Kovar C."/>
            <person name="Mandapat C."/>
            <person name="Pham C."/>
            <person name="Qu C."/>
            <person name="Jing C."/>
            <person name="Bess C."/>
            <person name="Bandaranaike D."/>
            <person name="Ngo D."/>
            <person name="Ongeri F."/>
            <person name="Arias F."/>
            <person name="Lara F."/>
            <person name="Weissenberger G."/>
            <person name="Kamau G."/>
            <person name="Han H."/>
            <person name="Shen H."/>
            <person name="Dinh H."/>
            <person name="Khalil I."/>
            <person name="Jones J."/>
            <person name="Shafer J."/>
            <person name="Jayaseelan J."/>
            <person name="Quiroz J."/>
            <person name="Blankenburg K."/>
            <person name="Nguyen L."/>
            <person name="Jackson L."/>
            <person name="Francisco L."/>
            <person name="Tang L.-Y."/>
            <person name="Pu L.-L."/>
            <person name="Perales L."/>
            <person name="Lorensuhewa L."/>
            <person name="Munidasa M."/>
            <person name="Coyle M."/>
            <person name="Taylor M."/>
            <person name="Puazo M."/>
            <person name="Firestine M."/>
            <person name="Scheel M."/>
            <person name="Javaid M."/>
            <person name="Wang M."/>
            <person name="Li M."/>
            <person name="Tabassum N."/>
            <person name="Saada N."/>
            <person name="Osuji N."/>
            <person name="Aqrawi P."/>
            <person name="Fu Q."/>
            <person name="Thornton R."/>
            <person name="Raj R."/>
            <person name="Goodspeed R."/>
            <person name="Mata R."/>
            <person name="Najjar R."/>
            <person name="Gubbala S."/>
            <person name="Lee S."/>
            <person name="Denson S."/>
            <person name="Patil S."/>
            <person name="Macmil S."/>
            <person name="Qi S."/>
            <person name="Matskevitch T."/>
            <person name="Palculict T."/>
            <person name="Mathew T."/>
            <person name="Vee V."/>
            <person name="Velamala V."/>
            <person name="Korchina V."/>
            <person name="Cai W."/>
            <person name="Liu W."/>
            <person name="Dai W."/>
            <person name="Zou X."/>
            <person name="Zhu Y."/>
            <person name="Zhang Y."/>
            <person name="Wu Y.-Q."/>
            <person name="Xin Y."/>
            <person name="Nazarath L."/>
            <person name="Kovar C."/>
            <person name="Han Y."/>
            <person name="Muzny D."/>
            <person name="Gibbs R."/>
        </authorList>
    </citation>
    <scope>NUCLEOTIDE SEQUENCE [LARGE SCALE GENOMIC DNA]</scope>
    <source>
        <strain evidence="4">Jacobina</strain>
    </source>
</reference>
<feature type="domain" description="Integrase catalytic" evidence="1">
    <location>
        <begin position="523"/>
        <end position="707"/>
    </location>
</feature>
<dbReference type="Pfam" id="PF18701">
    <property type="entry name" value="DUF5641"/>
    <property type="match status" value="1"/>
</dbReference>
<dbReference type="GO" id="GO:0003676">
    <property type="term" value="F:nucleic acid binding"/>
    <property type="evidence" value="ECO:0007669"/>
    <property type="project" value="InterPro"/>
</dbReference>
<dbReference type="InterPro" id="IPR012337">
    <property type="entry name" value="RNaseH-like_sf"/>
</dbReference>
<dbReference type="AlphaFoldDB" id="A0A1B0CTR4"/>
<organism evidence="3 4">
    <name type="scientific">Lutzomyia longipalpis</name>
    <name type="common">Sand fly</name>
    <dbReference type="NCBI Taxonomy" id="7200"/>
    <lineage>
        <taxon>Eukaryota</taxon>
        <taxon>Metazoa</taxon>
        <taxon>Ecdysozoa</taxon>
        <taxon>Arthropoda</taxon>
        <taxon>Hexapoda</taxon>
        <taxon>Insecta</taxon>
        <taxon>Pterygota</taxon>
        <taxon>Neoptera</taxon>
        <taxon>Endopterygota</taxon>
        <taxon>Diptera</taxon>
        <taxon>Nematocera</taxon>
        <taxon>Psychodoidea</taxon>
        <taxon>Psychodidae</taxon>
        <taxon>Lutzomyia</taxon>
        <taxon>Lutzomyia</taxon>
    </lineage>
</organism>
<reference evidence="3" key="3">
    <citation type="submission" date="2020-05" db="UniProtKB">
        <authorList>
            <consortium name="EnsemblMetazoa"/>
        </authorList>
    </citation>
    <scope>IDENTIFICATION</scope>
    <source>
        <strain evidence="3">Jacobina</strain>
    </source>
</reference>
<dbReference type="Gene3D" id="3.30.420.10">
    <property type="entry name" value="Ribonuclease H-like superfamily/Ribonuclease H"/>
    <property type="match status" value="1"/>
</dbReference>
<evidence type="ECO:0000313" key="4">
    <source>
        <dbReference type="Proteomes" id="UP000092461"/>
    </source>
</evidence>
<dbReference type="EMBL" id="AJWK01027898">
    <property type="status" value="NOT_ANNOTATED_CDS"/>
    <property type="molecule type" value="Genomic_DNA"/>
</dbReference>
<accession>A0A1B0CTR4</accession>
<evidence type="ECO:0000259" key="1">
    <source>
        <dbReference type="PROSITE" id="PS50994"/>
    </source>
</evidence>
<evidence type="ECO:0000313" key="3">
    <source>
        <dbReference type="EnsemblMetazoa" id="LLOJ008264-PA"/>
    </source>
</evidence>
<protein>
    <submittedName>
        <fullName evidence="2">Putative pao retrotransposon peptidase</fullName>
    </submittedName>
</protein>